<keyword evidence="4" id="KW-0804">Transcription</keyword>
<comment type="caution">
    <text evidence="6">The sequence shown here is derived from an EMBL/GenBank/DDBJ whole genome shotgun (WGS) entry which is preliminary data.</text>
</comment>
<dbReference type="InterPro" id="IPR000847">
    <property type="entry name" value="LysR_HTH_N"/>
</dbReference>
<dbReference type="Gene3D" id="3.40.190.10">
    <property type="entry name" value="Periplasmic binding protein-like II"/>
    <property type="match status" value="2"/>
</dbReference>
<evidence type="ECO:0000256" key="1">
    <source>
        <dbReference type="ARBA" id="ARBA00009437"/>
    </source>
</evidence>
<dbReference type="EMBL" id="JAUDJE010000020">
    <property type="protein sequence ID" value="MDM9561231.1"/>
    <property type="molecule type" value="Genomic_DNA"/>
</dbReference>
<evidence type="ECO:0000256" key="2">
    <source>
        <dbReference type="ARBA" id="ARBA00023015"/>
    </source>
</evidence>
<dbReference type="InterPro" id="IPR005119">
    <property type="entry name" value="LysR_subst-bd"/>
</dbReference>
<dbReference type="PRINTS" id="PR00039">
    <property type="entry name" value="HTHLYSR"/>
</dbReference>
<protein>
    <submittedName>
        <fullName evidence="6">LysR family transcriptional regulator</fullName>
    </submittedName>
</protein>
<dbReference type="CDD" id="cd08440">
    <property type="entry name" value="PBP2_LTTR_like_4"/>
    <property type="match status" value="1"/>
</dbReference>
<proteinExistence type="inferred from homology"/>
<dbReference type="Pfam" id="PF03466">
    <property type="entry name" value="LysR_substrate"/>
    <property type="match status" value="1"/>
</dbReference>
<comment type="similarity">
    <text evidence="1">Belongs to the LysR transcriptional regulatory family.</text>
</comment>
<dbReference type="Gene3D" id="1.10.10.10">
    <property type="entry name" value="Winged helix-like DNA-binding domain superfamily/Winged helix DNA-binding domain"/>
    <property type="match status" value="1"/>
</dbReference>
<keyword evidence="3" id="KW-0238">DNA-binding</keyword>
<dbReference type="InterPro" id="IPR036390">
    <property type="entry name" value="WH_DNA-bd_sf"/>
</dbReference>
<dbReference type="InterPro" id="IPR036388">
    <property type="entry name" value="WH-like_DNA-bd_sf"/>
</dbReference>
<keyword evidence="7" id="KW-1185">Reference proteome</keyword>
<sequence>MAMNIKYRPIKAFLLAVETGSFTHAADRLGVTQPSFTALIRDLEEVLGLRLFERTTRSISLTSAGQELHARAQRPIADLEEAYRSLADLAAVRRGTIVLGALPSTALTLAPPAVGRLRQLHPALTVRVVEAHNDELLAMLRTNQIEFALAAQTEPAPDLRFHPLVADCFCAVYPAGHALAGLPAVRWRDVLRYDLILLSQGSNARQQFDRALREDAGAGAAAPVYDVTNMGTAAGMVRQGLGVSVLPRLALPELNLAGLQCAALCDASAHRDIGLLHRRDRSLSPAAQALAAQLEVVVREVQARLVPLGTGGTAAGGPEDGR</sequence>
<evidence type="ECO:0000256" key="4">
    <source>
        <dbReference type="ARBA" id="ARBA00023163"/>
    </source>
</evidence>
<dbReference type="PANTHER" id="PTHR30419:SF8">
    <property type="entry name" value="NITROGEN ASSIMILATION TRANSCRIPTIONAL ACTIVATOR-RELATED"/>
    <property type="match status" value="1"/>
</dbReference>
<dbReference type="SUPFAM" id="SSF46785">
    <property type="entry name" value="Winged helix' DNA-binding domain"/>
    <property type="match status" value="1"/>
</dbReference>
<name>A0ABT7W7S7_9BORD</name>
<evidence type="ECO:0000256" key="3">
    <source>
        <dbReference type="ARBA" id="ARBA00023125"/>
    </source>
</evidence>
<evidence type="ECO:0000313" key="7">
    <source>
        <dbReference type="Proteomes" id="UP001175604"/>
    </source>
</evidence>
<dbReference type="Proteomes" id="UP001175604">
    <property type="component" value="Unassembled WGS sequence"/>
</dbReference>
<gene>
    <name evidence="6" type="ORF">QUC21_19500</name>
</gene>
<evidence type="ECO:0000313" key="6">
    <source>
        <dbReference type="EMBL" id="MDM9561231.1"/>
    </source>
</evidence>
<accession>A0ABT7W7S7</accession>
<reference evidence="6" key="1">
    <citation type="submission" date="2023-06" db="EMBL/GenBank/DDBJ databases">
        <title>full genome analysis of Phenantherene degrader P3.</title>
        <authorList>
            <person name="Akbar A."/>
            <person name="Rahmeh R."/>
            <person name="Kishk M."/>
        </authorList>
    </citation>
    <scope>NUCLEOTIDE SEQUENCE</scope>
    <source>
        <strain evidence="6">P3</strain>
    </source>
</reference>
<evidence type="ECO:0000259" key="5">
    <source>
        <dbReference type="PROSITE" id="PS50931"/>
    </source>
</evidence>
<feature type="domain" description="HTH lysR-type" evidence="5">
    <location>
        <begin position="5"/>
        <end position="62"/>
    </location>
</feature>
<dbReference type="InterPro" id="IPR050950">
    <property type="entry name" value="HTH-type_LysR_regulators"/>
</dbReference>
<dbReference type="PROSITE" id="PS50931">
    <property type="entry name" value="HTH_LYSR"/>
    <property type="match status" value="1"/>
</dbReference>
<dbReference type="RefSeq" id="WP_051439624.1">
    <property type="nucleotide sequence ID" value="NZ_JAUDJE010000020.1"/>
</dbReference>
<organism evidence="6 7">
    <name type="scientific">Bordetella petrii</name>
    <dbReference type="NCBI Taxonomy" id="94624"/>
    <lineage>
        <taxon>Bacteria</taxon>
        <taxon>Pseudomonadati</taxon>
        <taxon>Pseudomonadota</taxon>
        <taxon>Betaproteobacteria</taxon>
        <taxon>Burkholderiales</taxon>
        <taxon>Alcaligenaceae</taxon>
        <taxon>Bordetella</taxon>
    </lineage>
</organism>
<dbReference type="PANTHER" id="PTHR30419">
    <property type="entry name" value="HTH-TYPE TRANSCRIPTIONAL REGULATOR YBHD"/>
    <property type="match status" value="1"/>
</dbReference>
<keyword evidence="2" id="KW-0805">Transcription regulation</keyword>
<dbReference type="SUPFAM" id="SSF53850">
    <property type="entry name" value="Periplasmic binding protein-like II"/>
    <property type="match status" value="1"/>
</dbReference>
<dbReference type="Pfam" id="PF00126">
    <property type="entry name" value="HTH_1"/>
    <property type="match status" value="1"/>
</dbReference>